<dbReference type="PANTHER" id="PTHR11504:SF0">
    <property type="entry name" value="CYTOCHROME C OXIDASE SUBUNIT"/>
    <property type="match status" value="1"/>
</dbReference>
<comment type="similarity">
    <text evidence="6">Belongs to the cytochrome c oxidase subunit 6A family.</text>
</comment>
<dbReference type="AlphaFoldDB" id="A0A316UAV3"/>
<protein>
    <submittedName>
        <fullName evidence="7">Mitochondrial cytochrome c oxidase subunit VIa</fullName>
    </submittedName>
</protein>
<evidence type="ECO:0000256" key="5">
    <source>
        <dbReference type="ARBA" id="ARBA00023136"/>
    </source>
</evidence>
<sequence>MASRFFSPSTARLLARQPVAAPMQRLAVPKRFNSSSTASIGKDPVLEEQAHAKDHAAKSAELWRKLSFYVCLPGAAVIAVYIYQIEAAHIQHRDHDIAANGGELPEEEPKHEYQNIRKKAFPWGQQAIFFNPKANYPSEEM</sequence>
<evidence type="ECO:0000313" key="7">
    <source>
        <dbReference type="EMBL" id="PWN22350.1"/>
    </source>
</evidence>
<dbReference type="GO" id="GO:0006123">
    <property type="term" value="P:mitochondrial electron transport, cytochrome c to oxygen"/>
    <property type="evidence" value="ECO:0007669"/>
    <property type="project" value="TreeGrafter"/>
</dbReference>
<evidence type="ECO:0000256" key="4">
    <source>
        <dbReference type="ARBA" id="ARBA00023128"/>
    </source>
</evidence>
<evidence type="ECO:0000256" key="1">
    <source>
        <dbReference type="ARBA" id="ARBA00004273"/>
    </source>
</evidence>
<reference evidence="7 8" key="1">
    <citation type="journal article" date="2018" name="Mol. Biol. Evol.">
        <title>Broad Genomic Sampling Reveals a Smut Pathogenic Ancestry of the Fungal Clade Ustilaginomycotina.</title>
        <authorList>
            <person name="Kijpornyongpan T."/>
            <person name="Mondo S.J."/>
            <person name="Barry K."/>
            <person name="Sandor L."/>
            <person name="Lee J."/>
            <person name="Lipzen A."/>
            <person name="Pangilinan J."/>
            <person name="LaButti K."/>
            <person name="Hainaut M."/>
            <person name="Henrissat B."/>
            <person name="Grigoriev I.V."/>
            <person name="Spatafora J.W."/>
            <person name="Aime M.C."/>
        </authorList>
    </citation>
    <scope>NUCLEOTIDE SEQUENCE [LARGE SCALE GENOMIC DNA]</scope>
    <source>
        <strain evidence="7 8">MCA 4718</strain>
    </source>
</reference>
<dbReference type="Pfam" id="PF02046">
    <property type="entry name" value="COX6A"/>
    <property type="match status" value="1"/>
</dbReference>
<dbReference type="EMBL" id="KZ819323">
    <property type="protein sequence ID" value="PWN22350.1"/>
    <property type="molecule type" value="Genomic_DNA"/>
</dbReference>
<dbReference type="Gene3D" id="4.10.95.10">
    <property type="entry name" value="Cytochrome c oxidase, subunit VIa"/>
    <property type="match status" value="1"/>
</dbReference>
<keyword evidence="3" id="KW-0809">Transit peptide</keyword>
<gene>
    <name evidence="7" type="ORF">BCV69DRAFT_141530</name>
</gene>
<keyword evidence="5" id="KW-0472">Membrane</keyword>
<evidence type="ECO:0000256" key="3">
    <source>
        <dbReference type="ARBA" id="ARBA00022946"/>
    </source>
</evidence>
<keyword evidence="2" id="KW-0999">Mitochondrion inner membrane</keyword>
<name>A0A316UAV3_9BASI</name>
<dbReference type="PANTHER" id="PTHR11504">
    <property type="entry name" value="CYTOCHROME C OXIDASE POLYPEPTIDE VIA"/>
    <property type="match status" value="1"/>
</dbReference>
<dbReference type="SUPFAM" id="SSF81411">
    <property type="entry name" value="Mitochondrial cytochrome c oxidase subunit VIa"/>
    <property type="match status" value="1"/>
</dbReference>
<evidence type="ECO:0000256" key="2">
    <source>
        <dbReference type="ARBA" id="ARBA00022792"/>
    </source>
</evidence>
<dbReference type="RefSeq" id="XP_025349510.1">
    <property type="nucleotide sequence ID" value="XM_025489289.1"/>
</dbReference>
<evidence type="ECO:0000256" key="6">
    <source>
        <dbReference type="RuleBase" id="RU004396"/>
    </source>
</evidence>
<dbReference type="InterPro" id="IPR036418">
    <property type="entry name" value="Cyt_c_oxidase_su6a_sf"/>
</dbReference>
<accession>A0A316UAV3</accession>
<keyword evidence="8" id="KW-1185">Reference proteome</keyword>
<organism evidence="7 8">
    <name type="scientific">Pseudomicrostroma glucosiphilum</name>
    <dbReference type="NCBI Taxonomy" id="1684307"/>
    <lineage>
        <taxon>Eukaryota</taxon>
        <taxon>Fungi</taxon>
        <taxon>Dikarya</taxon>
        <taxon>Basidiomycota</taxon>
        <taxon>Ustilaginomycotina</taxon>
        <taxon>Exobasidiomycetes</taxon>
        <taxon>Microstromatales</taxon>
        <taxon>Microstromatales incertae sedis</taxon>
        <taxon>Pseudomicrostroma</taxon>
    </lineage>
</organism>
<proteinExistence type="inferred from homology"/>
<comment type="subcellular location">
    <subcellularLocation>
        <location evidence="1">Mitochondrion inner membrane</location>
    </subcellularLocation>
</comment>
<dbReference type="GeneID" id="37011023"/>
<evidence type="ECO:0000313" key="8">
    <source>
        <dbReference type="Proteomes" id="UP000245942"/>
    </source>
</evidence>
<dbReference type="Proteomes" id="UP000245942">
    <property type="component" value="Unassembled WGS sequence"/>
</dbReference>
<dbReference type="OrthoDB" id="5947505at2759"/>
<dbReference type="GO" id="GO:0005743">
    <property type="term" value="C:mitochondrial inner membrane"/>
    <property type="evidence" value="ECO:0007669"/>
    <property type="project" value="UniProtKB-SubCell"/>
</dbReference>
<dbReference type="STRING" id="1684307.A0A316UAV3"/>
<keyword evidence="4" id="KW-0496">Mitochondrion</keyword>
<dbReference type="GO" id="GO:0030234">
    <property type="term" value="F:enzyme regulator activity"/>
    <property type="evidence" value="ECO:0007669"/>
    <property type="project" value="TreeGrafter"/>
</dbReference>
<dbReference type="InterPro" id="IPR001349">
    <property type="entry name" value="Cyt_c_oxidase_su6a"/>
</dbReference>